<reference evidence="1" key="1">
    <citation type="submission" date="2019-10" db="EMBL/GenBank/DDBJ databases">
        <title>Conservation and host-specific expression of non-tandemly repeated heterogenous ribosome RNA gene in arbuscular mycorrhizal fungi.</title>
        <authorList>
            <person name="Maeda T."/>
            <person name="Kobayashi Y."/>
            <person name="Nakagawa T."/>
            <person name="Ezawa T."/>
            <person name="Yamaguchi K."/>
            <person name="Bino T."/>
            <person name="Nishimoto Y."/>
            <person name="Shigenobu S."/>
            <person name="Kawaguchi M."/>
        </authorList>
    </citation>
    <scope>NUCLEOTIDE SEQUENCE</scope>
    <source>
        <strain evidence="1">HR1</strain>
    </source>
</reference>
<evidence type="ECO:0000313" key="1">
    <source>
        <dbReference type="EMBL" id="GES93412.1"/>
    </source>
</evidence>
<dbReference type="EMBL" id="BLAL01000228">
    <property type="protein sequence ID" value="GES93412.1"/>
    <property type="molecule type" value="Genomic_DNA"/>
</dbReference>
<dbReference type="Proteomes" id="UP000615446">
    <property type="component" value="Unassembled WGS sequence"/>
</dbReference>
<comment type="caution">
    <text evidence="1">The sequence shown here is derived from an EMBL/GenBank/DDBJ whole genome shotgun (WGS) entry which is preliminary data.</text>
</comment>
<protein>
    <submittedName>
        <fullName evidence="1">Uncharacterized protein</fullName>
    </submittedName>
</protein>
<gene>
    <name evidence="1" type="ORF">RCL2_002015900</name>
</gene>
<proteinExistence type="predicted"/>
<organism evidence="1 2">
    <name type="scientific">Rhizophagus clarus</name>
    <dbReference type="NCBI Taxonomy" id="94130"/>
    <lineage>
        <taxon>Eukaryota</taxon>
        <taxon>Fungi</taxon>
        <taxon>Fungi incertae sedis</taxon>
        <taxon>Mucoromycota</taxon>
        <taxon>Glomeromycotina</taxon>
        <taxon>Glomeromycetes</taxon>
        <taxon>Glomerales</taxon>
        <taxon>Glomeraceae</taxon>
        <taxon>Rhizophagus</taxon>
    </lineage>
</organism>
<evidence type="ECO:0000313" key="2">
    <source>
        <dbReference type="Proteomes" id="UP000615446"/>
    </source>
</evidence>
<accession>A0A8H3QVX3</accession>
<dbReference type="AlphaFoldDB" id="A0A8H3QVX3"/>
<sequence>MPDFQERKEYFEKVIKELNEYAIIYLEGNFKNKEDKTTAFKSKPEIYWKQWHEQIFSLNKNATYLYYYSIEHVTSSSAVQINCDKNISTEETYEFHRVNDLCK</sequence>
<name>A0A8H3QVX3_9GLOM</name>